<dbReference type="Gene3D" id="1.20.1280.50">
    <property type="match status" value="1"/>
</dbReference>
<dbReference type="Pfam" id="PF12937">
    <property type="entry name" value="F-box-like"/>
    <property type="match status" value="1"/>
</dbReference>
<gene>
    <name evidence="2" type="ORF">TWF718_009821</name>
</gene>
<comment type="caution">
    <text evidence="2">The sequence shown here is derived from an EMBL/GenBank/DDBJ whole genome shotgun (WGS) entry which is preliminary data.</text>
</comment>
<name>A0AAN8N053_9PEZI</name>
<dbReference type="InterPro" id="IPR001810">
    <property type="entry name" value="F-box_dom"/>
</dbReference>
<accession>A0AAN8N053</accession>
<evidence type="ECO:0000313" key="3">
    <source>
        <dbReference type="Proteomes" id="UP001313282"/>
    </source>
</evidence>
<dbReference type="Proteomes" id="UP001313282">
    <property type="component" value="Unassembled WGS sequence"/>
</dbReference>
<sequence>MVEHIEFCNHTNTKTMKSRTRTRDIDAVSEQLLETNITPQVSHAEDTTVADAVTTMPLIPTELEIEIISFVPFKYWAKLGRVCRRWRAITRLPQLLYLPITTQPPLPRDIKEYKAVNFLIHRAAYEVGEYLGDTINIFTFRKPDPCVRRCISPYSADFLTIPPFPHTLQDVQFNIMMPPREDRTVRPGHAFKVIPVPCKNYRKLLVTPHPTNSRLTEVTNLQRKREPTGLTVGEFYDSIRERARVRLGDTYDKMLITWRVRNLQTEWWWKDWDIGPGLYKLDLVIQNEPAPQEQVSYASR</sequence>
<dbReference type="SUPFAM" id="SSF81383">
    <property type="entry name" value="F-box domain"/>
    <property type="match status" value="1"/>
</dbReference>
<dbReference type="InterPro" id="IPR036047">
    <property type="entry name" value="F-box-like_dom_sf"/>
</dbReference>
<dbReference type="AlphaFoldDB" id="A0AAN8N053"/>
<feature type="domain" description="F-box" evidence="1">
    <location>
        <begin position="58"/>
        <end position="95"/>
    </location>
</feature>
<organism evidence="2 3">
    <name type="scientific">Orbilia javanica</name>
    <dbReference type="NCBI Taxonomy" id="47235"/>
    <lineage>
        <taxon>Eukaryota</taxon>
        <taxon>Fungi</taxon>
        <taxon>Dikarya</taxon>
        <taxon>Ascomycota</taxon>
        <taxon>Pezizomycotina</taxon>
        <taxon>Orbiliomycetes</taxon>
        <taxon>Orbiliales</taxon>
        <taxon>Orbiliaceae</taxon>
        <taxon>Orbilia</taxon>
    </lineage>
</organism>
<proteinExistence type="predicted"/>
<keyword evidence="3" id="KW-1185">Reference proteome</keyword>
<evidence type="ECO:0000259" key="1">
    <source>
        <dbReference type="Pfam" id="PF12937"/>
    </source>
</evidence>
<protein>
    <recommendedName>
        <fullName evidence="1">F-box domain-containing protein</fullName>
    </recommendedName>
</protein>
<dbReference type="EMBL" id="JAVHNR010000007">
    <property type="protein sequence ID" value="KAK6337036.1"/>
    <property type="molecule type" value="Genomic_DNA"/>
</dbReference>
<reference evidence="2 3" key="1">
    <citation type="submission" date="2019-10" db="EMBL/GenBank/DDBJ databases">
        <authorList>
            <person name="Palmer J.M."/>
        </authorList>
    </citation>
    <scope>NUCLEOTIDE SEQUENCE [LARGE SCALE GENOMIC DNA]</scope>
    <source>
        <strain evidence="2 3">TWF718</strain>
    </source>
</reference>
<evidence type="ECO:0000313" key="2">
    <source>
        <dbReference type="EMBL" id="KAK6337036.1"/>
    </source>
</evidence>